<evidence type="ECO:0000313" key="2">
    <source>
        <dbReference type="EnsemblMetazoa" id="SCAU000085-PA"/>
    </source>
</evidence>
<dbReference type="KEGG" id="scac:106085899"/>
<keyword evidence="3" id="KW-1185">Reference proteome</keyword>
<evidence type="ECO:0000256" key="1">
    <source>
        <dbReference type="SAM" id="SignalP"/>
    </source>
</evidence>
<feature type="chain" id="PRO_5009325120" evidence="1">
    <location>
        <begin position="18"/>
        <end position="149"/>
    </location>
</feature>
<reference evidence="2" key="1">
    <citation type="submission" date="2020-05" db="UniProtKB">
        <authorList>
            <consortium name="EnsemblMetazoa"/>
        </authorList>
    </citation>
    <scope>IDENTIFICATION</scope>
    <source>
        <strain evidence="2">USDA</strain>
    </source>
</reference>
<accession>A0A1I8NLN0</accession>
<dbReference type="EnsemblMetazoa" id="SCAU000085-RA">
    <property type="protein sequence ID" value="SCAU000085-PA"/>
    <property type="gene ID" value="SCAU000085"/>
</dbReference>
<dbReference type="Proteomes" id="UP000095300">
    <property type="component" value="Unassembled WGS sequence"/>
</dbReference>
<sequence length="149" mass="17182">MKVVAVLIFALIAQSYAYSSSYDFEDQRNQREFDNIEPWTKMNRYSSSNSEDYEFKSSASRFPEAQFFKRKVIQRLSNSPAFYNNPQNKQRLIEVADEKLENCKTPSGNALDRSCLGRAIGQVMQLVASVENADRNSGFRGQRQSSYDY</sequence>
<dbReference type="OrthoDB" id="8048752at2759"/>
<evidence type="ECO:0000313" key="3">
    <source>
        <dbReference type="Proteomes" id="UP000095300"/>
    </source>
</evidence>
<name>A0A1I8NLN0_STOCA</name>
<protein>
    <submittedName>
        <fullName evidence="2">Uncharacterized protein</fullName>
    </submittedName>
</protein>
<organism evidence="2 3">
    <name type="scientific">Stomoxys calcitrans</name>
    <name type="common">Stable fly</name>
    <name type="synonym">Conops calcitrans</name>
    <dbReference type="NCBI Taxonomy" id="35570"/>
    <lineage>
        <taxon>Eukaryota</taxon>
        <taxon>Metazoa</taxon>
        <taxon>Ecdysozoa</taxon>
        <taxon>Arthropoda</taxon>
        <taxon>Hexapoda</taxon>
        <taxon>Insecta</taxon>
        <taxon>Pterygota</taxon>
        <taxon>Neoptera</taxon>
        <taxon>Endopterygota</taxon>
        <taxon>Diptera</taxon>
        <taxon>Brachycera</taxon>
        <taxon>Muscomorpha</taxon>
        <taxon>Muscoidea</taxon>
        <taxon>Muscidae</taxon>
        <taxon>Stomoxys</taxon>
    </lineage>
</organism>
<gene>
    <name evidence="2" type="primary">106085899</name>
</gene>
<dbReference type="VEuPathDB" id="VectorBase:SCAU000085"/>
<feature type="signal peptide" evidence="1">
    <location>
        <begin position="1"/>
        <end position="17"/>
    </location>
</feature>
<dbReference type="AlphaFoldDB" id="A0A1I8NLN0"/>
<keyword evidence="1" id="KW-0732">Signal</keyword>
<proteinExistence type="predicted"/>